<feature type="chain" id="PRO_5017012508" evidence="1">
    <location>
        <begin position="25"/>
        <end position="106"/>
    </location>
</feature>
<organism evidence="2 3">
    <name type="scientific">Enterobacter cloacae</name>
    <dbReference type="NCBI Taxonomy" id="550"/>
    <lineage>
        <taxon>Bacteria</taxon>
        <taxon>Pseudomonadati</taxon>
        <taxon>Pseudomonadota</taxon>
        <taxon>Gammaproteobacteria</taxon>
        <taxon>Enterobacterales</taxon>
        <taxon>Enterobacteriaceae</taxon>
        <taxon>Enterobacter</taxon>
        <taxon>Enterobacter cloacae complex</taxon>
    </lineage>
</organism>
<protein>
    <submittedName>
        <fullName evidence="2">Integrating conjugative element protein, PFL_4710 family</fullName>
    </submittedName>
</protein>
<gene>
    <name evidence="2" type="ORF">NCTC10005_07674</name>
</gene>
<keyword evidence="1" id="KW-0732">Signal</keyword>
<dbReference type="AlphaFoldDB" id="A0A377MA46"/>
<dbReference type="Proteomes" id="UP000255106">
    <property type="component" value="Unassembled WGS sequence"/>
</dbReference>
<dbReference type="InterPro" id="IPR009649">
    <property type="entry name" value="TraU"/>
</dbReference>
<evidence type="ECO:0000256" key="1">
    <source>
        <dbReference type="SAM" id="SignalP"/>
    </source>
</evidence>
<sequence>MKMSFSRPRRLALATLMVCTGTMASVNTASLLSSATSPDCISWRISGICYWLFCTPFGCSVKTSVKVTHFIPEAVVSAYLSPGANPWTEMSAVSSLADQHRKHAAR</sequence>
<dbReference type="Pfam" id="PF06834">
    <property type="entry name" value="TraU"/>
    <property type="match status" value="1"/>
</dbReference>
<evidence type="ECO:0000313" key="3">
    <source>
        <dbReference type="Proteomes" id="UP000255106"/>
    </source>
</evidence>
<feature type="signal peptide" evidence="1">
    <location>
        <begin position="1"/>
        <end position="24"/>
    </location>
</feature>
<reference evidence="2 3" key="1">
    <citation type="submission" date="2018-06" db="EMBL/GenBank/DDBJ databases">
        <authorList>
            <consortium name="Pathogen Informatics"/>
            <person name="Doyle S."/>
        </authorList>
    </citation>
    <scope>NUCLEOTIDE SEQUENCE [LARGE SCALE GENOMIC DNA]</scope>
    <source>
        <strain evidence="2 3">NCTC10005</strain>
    </source>
</reference>
<accession>A0A377MA46</accession>
<dbReference type="EMBL" id="UGJB01000004">
    <property type="protein sequence ID" value="STQ14803.1"/>
    <property type="molecule type" value="Genomic_DNA"/>
</dbReference>
<evidence type="ECO:0000313" key="2">
    <source>
        <dbReference type="EMBL" id="STQ14803.1"/>
    </source>
</evidence>
<name>A0A377MA46_ENTCL</name>
<proteinExistence type="predicted"/>